<feature type="active site" description="Proton donor" evidence="5">
    <location>
        <position position="124"/>
    </location>
</feature>
<dbReference type="InterPro" id="IPR014710">
    <property type="entry name" value="RmlC-like_jellyroll"/>
</dbReference>
<dbReference type="Gene3D" id="2.60.120.10">
    <property type="entry name" value="Jelly Rolls"/>
    <property type="match status" value="1"/>
</dbReference>
<feature type="site" description="Participates in a stacking interaction with the thymidine ring of dTDP-4-oxo-6-deoxyglucose" evidence="6">
    <location>
        <position position="130"/>
    </location>
</feature>
<organism evidence="8 9">
    <name type="scientific">Rhizorhabdus histidinilytica</name>
    <dbReference type="NCBI Taxonomy" id="439228"/>
    <lineage>
        <taxon>Bacteria</taxon>
        <taxon>Pseudomonadati</taxon>
        <taxon>Pseudomonadota</taxon>
        <taxon>Alphaproteobacteria</taxon>
        <taxon>Sphingomonadales</taxon>
        <taxon>Sphingomonadaceae</taxon>
        <taxon>Rhizorhabdus</taxon>
    </lineage>
</organism>
<dbReference type="RefSeq" id="WP_079647226.1">
    <property type="nucleotide sequence ID" value="NZ_FUYM01000002.1"/>
</dbReference>
<dbReference type="PANTHER" id="PTHR21047:SF2">
    <property type="entry name" value="THYMIDINE DIPHOSPHO-4-KETO-RHAMNOSE 3,5-EPIMERASE"/>
    <property type="match status" value="1"/>
</dbReference>
<comment type="subunit">
    <text evidence="7">Homodimer.</text>
</comment>
<evidence type="ECO:0000256" key="6">
    <source>
        <dbReference type="PIRSR" id="PIRSR600888-3"/>
    </source>
</evidence>
<dbReference type="EMBL" id="FUYM01000002">
    <property type="protein sequence ID" value="SKB42368.1"/>
    <property type="molecule type" value="Genomic_DNA"/>
</dbReference>
<dbReference type="GO" id="GO:0005829">
    <property type="term" value="C:cytosol"/>
    <property type="evidence" value="ECO:0007669"/>
    <property type="project" value="TreeGrafter"/>
</dbReference>
<keyword evidence="7" id="KW-0413">Isomerase</keyword>
<evidence type="ECO:0000256" key="7">
    <source>
        <dbReference type="RuleBase" id="RU364069"/>
    </source>
</evidence>
<gene>
    <name evidence="8" type="ORF">SAMN06295920_102495</name>
</gene>
<proteinExistence type="inferred from homology"/>
<evidence type="ECO:0000256" key="3">
    <source>
        <dbReference type="ARBA" id="ARBA00012098"/>
    </source>
</evidence>
<reference evidence="9" key="1">
    <citation type="submission" date="2017-02" db="EMBL/GenBank/DDBJ databases">
        <authorList>
            <person name="Varghese N."/>
            <person name="Submissions S."/>
        </authorList>
    </citation>
    <scope>NUCLEOTIDE SEQUENCE [LARGE SCALE GENOMIC DNA]</scope>
    <source>
        <strain evidence="9">UM2</strain>
    </source>
</reference>
<dbReference type="STRING" id="439228.SAMN06295920_102495"/>
<comment type="function">
    <text evidence="2 7">Catalyzes the epimerization of the C3' and C5'positions of dTDP-6-deoxy-D-xylo-4-hexulose, forming dTDP-6-deoxy-L-lyxo-4-hexulose.</text>
</comment>
<dbReference type="Proteomes" id="UP000189818">
    <property type="component" value="Unassembled WGS sequence"/>
</dbReference>
<dbReference type="AlphaFoldDB" id="A0A1T5B519"/>
<evidence type="ECO:0000256" key="5">
    <source>
        <dbReference type="PIRSR" id="PIRSR600888-1"/>
    </source>
</evidence>
<dbReference type="InterPro" id="IPR000888">
    <property type="entry name" value="RmlC-like"/>
</dbReference>
<dbReference type="SUPFAM" id="SSF51182">
    <property type="entry name" value="RmlC-like cupins"/>
    <property type="match status" value="1"/>
</dbReference>
<feature type="active site" description="Proton acceptor" evidence="5">
    <location>
        <position position="54"/>
    </location>
</feature>
<evidence type="ECO:0000313" key="9">
    <source>
        <dbReference type="Proteomes" id="UP000189818"/>
    </source>
</evidence>
<comment type="catalytic activity">
    <reaction evidence="1 7">
        <text>dTDP-4-dehydro-6-deoxy-alpha-D-glucose = dTDP-4-dehydro-beta-L-rhamnose</text>
        <dbReference type="Rhea" id="RHEA:16969"/>
        <dbReference type="ChEBI" id="CHEBI:57649"/>
        <dbReference type="ChEBI" id="CHEBI:62830"/>
        <dbReference type="EC" id="5.1.3.13"/>
    </reaction>
</comment>
<dbReference type="CDD" id="cd00438">
    <property type="entry name" value="cupin_RmlC"/>
    <property type="match status" value="1"/>
</dbReference>
<protein>
    <recommendedName>
        <fullName evidence="4 7">dTDP-4-dehydrorhamnose 3,5-epimerase</fullName>
        <ecNumber evidence="3 7">5.1.3.13</ecNumber>
    </recommendedName>
    <alternativeName>
        <fullName evidence="7">Thymidine diphospho-4-keto-rhamnose 3,5-epimerase</fullName>
    </alternativeName>
</protein>
<dbReference type="GO" id="GO:0019305">
    <property type="term" value="P:dTDP-rhamnose biosynthetic process"/>
    <property type="evidence" value="ECO:0007669"/>
    <property type="project" value="UniProtKB-UniRule"/>
</dbReference>
<dbReference type="PANTHER" id="PTHR21047">
    <property type="entry name" value="DTDP-6-DEOXY-D-GLUCOSE-3,5 EPIMERASE"/>
    <property type="match status" value="1"/>
</dbReference>
<dbReference type="NCBIfam" id="TIGR01221">
    <property type="entry name" value="rmlC"/>
    <property type="match status" value="1"/>
</dbReference>
<evidence type="ECO:0000256" key="2">
    <source>
        <dbReference type="ARBA" id="ARBA00001997"/>
    </source>
</evidence>
<evidence type="ECO:0000256" key="4">
    <source>
        <dbReference type="ARBA" id="ARBA00019595"/>
    </source>
</evidence>
<dbReference type="EC" id="5.1.3.13" evidence="3 7"/>
<evidence type="ECO:0000313" key="8">
    <source>
        <dbReference type="EMBL" id="SKB42368.1"/>
    </source>
</evidence>
<dbReference type="UniPathway" id="UPA00124"/>
<keyword evidence="9" id="KW-1185">Reference proteome</keyword>
<dbReference type="GO" id="GO:0008830">
    <property type="term" value="F:dTDP-4-dehydrorhamnose 3,5-epimerase activity"/>
    <property type="evidence" value="ECO:0007669"/>
    <property type="project" value="UniProtKB-UniRule"/>
</dbReference>
<dbReference type="InterPro" id="IPR011051">
    <property type="entry name" value="RmlC_Cupin_sf"/>
</dbReference>
<comment type="pathway">
    <text evidence="7">Carbohydrate biosynthesis; dTDP-L-rhamnose biosynthesis.</text>
</comment>
<comment type="similarity">
    <text evidence="7">Belongs to the dTDP-4-dehydrorhamnose 3,5-epimerase family.</text>
</comment>
<accession>A0A1T5B519</accession>
<dbReference type="Pfam" id="PF00908">
    <property type="entry name" value="dTDP_sugar_isom"/>
    <property type="match status" value="1"/>
</dbReference>
<dbReference type="OrthoDB" id="9800680at2"/>
<sequence>MPVKLIHTRRFGDDRGWFSETYHRPRWTADGAAEEFVQDNHSYSKHVGTLRGIHFQAPPHAQAKLVRCIRGRILDYAVDLRAGSPTYGRHVAAELSADNGDQLYIPVGFGHAFVTLEPDSEVIYKVSDVYTPEADGGIRWDCPTIAIDWPLPPGGPVLSDKDRALPHLADWDSPFAYDGAPLRPL</sequence>
<name>A0A1T5B519_9SPHN</name>
<dbReference type="GO" id="GO:0000271">
    <property type="term" value="P:polysaccharide biosynthetic process"/>
    <property type="evidence" value="ECO:0007669"/>
    <property type="project" value="TreeGrafter"/>
</dbReference>
<evidence type="ECO:0000256" key="1">
    <source>
        <dbReference type="ARBA" id="ARBA00001298"/>
    </source>
</evidence>